<dbReference type="HAMAP" id="MF_01609">
    <property type="entry name" value="Glu_cys_ligase_2"/>
    <property type="match status" value="1"/>
</dbReference>
<dbReference type="NCBIfam" id="NF010039">
    <property type="entry name" value="PRK13515.1"/>
    <property type="match status" value="1"/>
</dbReference>
<dbReference type="InterPro" id="IPR006336">
    <property type="entry name" value="GCS2"/>
</dbReference>
<evidence type="ECO:0000313" key="5">
    <source>
        <dbReference type="EMBL" id="SDE73665.1"/>
    </source>
</evidence>
<dbReference type="PANTHER" id="PTHR36510">
    <property type="entry name" value="GLUTAMATE--CYSTEINE LIGASE 2-RELATED"/>
    <property type="match status" value="1"/>
</dbReference>
<dbReference type="NCBIfam" id="TIGR02050">
    <property type="entry name" value="gshA_cyan_rel"/>
    <property type="match status" value="1"/>
</dbReference>
<dbReference type="InterPro" id="IPR050141">
    <property type="entry name" value="GCL_type2/YbdK_subfam"/>
</dbReference>
<keyword evidence="1 4" id="KW-0436">Ligase</keyword>
<dbReference type="InterPro" id="IPR011793">
    <property type="entry name" value="YbdK"/>
</dbReference>
<evidence type="ECO:0000256" key="4">
    <source>
        <dbReference type="HAMAP-Rule" id="MF_01609"/>
    </source>
</evidence>
<dbReference type="GO" id="GO:0042398">
    <property type="term" value="P:modified amino acid biosynthetic process"/>
    <property type="evidence" value="ECO:0007669"/>
    <property type="project" value="InterPro"/>
</dbReference>
<name>A0A1G7FDN5_9PROT</name>
<comment type="function">
    <text evidence="4">ATP-dependent carboxylate-amine ligase which exhibits weak glutamate--cysteine ligase activity.</text>
</comment>
<dbReference type="STRING" id="69960.SAMN05421720_11110"/>
<keyword evidence="2 4" id="KW-0547">Nucleotide-binding</keyword>
<dbReference type="GO" id="GO:0004357">
    <property type="term" value="F:glutamate-cysteine ligase activity"/>
    <property type="evidence" value="ECO:0007669"/>
    <property type="project" value="UniProtKB-EC"/>
</dbReference>
<evidence type="ECO:0000256" key="3">
    <source>
        <dbReference type="ARBA" id="ARBA00022840"/>
    </source>
</evidence>
<dbReference type="Proteomes" id="UP000199412">
    <property type="component" value="Unassembled WGS sequence"/>
</dbReference>
<keyword evidence="3 4" id="KW-0067">ATP-binding</keyword>
<gene>
    <name evidence="5" type="ORF">SAMN05421720_11110</name>
</gene>
<sequence>MPSVNNTEPAFTIGVEEEYLLVDPETGDLVTDVPDPLMARFGEMPEGAASPEFLRSQIEVGTRKCETVAEVGQCLRALRRRVTDVVGEYGMVPIAASTHPFAQWSEQKHTLKDRYTALAKDYQAVARRLLIGGMHVHVGIEDPDLRIDLMSQCAYFLPHLLALSTSSPFWRGLDTGLKSYRISVFNELPRTGLPGRFDSYADYKRHIDTVIQAGLIEDASKIWWDLRPSATFPTLEMRITDICTRVEDTISLAAVYVCVLRMLWRLRRSNQRWRIYARMLVEENRWRAQRYGLDEGLVDFGIGRVVPMSDLVEELIELTREDQKVLGCRDEVEHLRRIIARGTSAHAQLKAYRDALDAGADEREALREVVAMLQVESVAGV</sequence>
<evidence type="ECO:0000256" key="2">
    <source>
        <dbReference type="ARBA" id="ARBA00022741"/>
    </source>
</evidence>
<dbReference type="InterPro" id="IPR014746">
    <property type="entry name" value="Gln_synth/guanido_kin_cat_dom"/>
</dbReference>
<dbReference type="OrthoDB" id="9769628at2"/>
<dbReference type="AlphaFoldDB" id="A0A1G7FDN5"/>
<dbReference type="Pfam" id="PF04107">
    <property type="entry name" value="GCS2"/>
    <property type="match status" value="1"/>
</dbReference>
<evidence type="ECO:0000256" key="1">
    <source>
        <dbReference type="ARBA" id="ARBA00022598"/>
    </source>
</evidence>
<dbReference type="GO" id="GO:0005524">
    <property type="term" value="F:ATP binding"/>
    <property type="evidence" value="ECO:0007669"/>
    <property type="project" value="UniProtKB-KW"/>
</dbReference>
<accession>A0A1G7FDN5</accession>
<keyword evidence="6" id="KW-1185">Reference proteome</keyword>
<reference evidence="5 6" key="1">
    <citation type="submission" date="2016-10" db="EMBL/GenBank/DDBJ databases">
        <authorList>
            <person name="de Groot N.N."/>
        </authorList>
    </citation>
    <scope>NUCLEOTIDE SEQUENCE [LARGE SCALE GENOMIC DNA]</scope>
    <source>
        <strain evidence="5 6">ATCC 700224</strain>
    </source>
</reference>
<proteinExistence type="inferred from homology"/>
<protein>
    <recommendedName>
        <fullName evidence="4">Putative glutamate--cysteine ligase 2</fullName>
        <ecNumber evidence="4">6.3.2.2</ecNumber>
    </recommendedName>
    <alternativeName>
        <fullName evidence="4">Gamma-glutamylcysteine synthetase 2</fullName>
        <shortName evidence="4">GCS 2</shortName>
        <shortName evidence="4">Gamma-GCS 2</shortName>
    </alternativeName>
</protein>
<organism evidence="5 6">
    <name type="scientific">Rhodospira trueperi</name>
    <dbReference type="NCBI Taxonomy" id="69960"/>
    <lineage>
        <taxon>Bacteria</taxon>
        <taxon>Pseudomonadati</taxon>
        <taxon>Pseudomonadota</taxon>
        <taxon>Alphaproteobacteria</taxon>
        <taxon>Rhodospirillales</taxon>
        <taxon>Rhodospirillaceae</taxon>
        <taxon>Rhodospira</taxon>
    </lineage>
</organism>
<dbReference type="Gene3D" id="3.30.590.20">
    <property type="match status" value="1"/>
</dbReference>
<dbReference type="PANTHER" id="PTHR36510:SF1">
    <property type="entry name" value="GLUTAMATE--CYSTEINE LIGASE 2-RELATED"/>
    <property type="match status" value="1"/>
</dbReference>
<dbReference type="RefSeq" id="WP_092787278.1">
    <property type="nucleotide sequence ID" value="NZ_FNAP01000011.1"/>
</dbReference>
<dbReference type="EMBL" id="FNAP01000011">
    <property type="protein sequence ID" value="SDE73665.1"/>
    <property type="molecule type" value="Genomic_DNA"/>
</dbReference>
<dbReference type="EC" id="6.3.2.2" evidence="4"/>
<dbReference type="SUPFAM" id="SSF55931">
    <property type="entry name" value="Glutamine synthetase/guanido kinase"/>
    <property type="match status" value="1"/>
</dbReference>
<evidence type="ECO:0000313" key="6">
    <source>
        <dbReference type="Proteomes" id="UP000199412"/>
    </source>
</evidence>
<comment type="catalytic activity">
    <reaction evidence="4">
        <text>L-cysteine + L-glutamate + ATP = gamma-L-glutamyl-L-cysteine + ADP + phosphate + H(+)</text>
        <dbReference type="Rhea" id="RHEA:13285"/>
        <dbReference type="ChEBI" id="CHEBI:15378"/>
        <dbReference type="ChEBI" id="CHEBI:29985"/>
        <dbReference type="ChEBI" id="CHEBI:30616"/>
        <dbReference type="ChEBI" id="CHEBI:35235"/>
        <dbReference type="ChEBI" id="CHEBI:43474"/>
        <dbReference type="ChEBI" id="CHEBI:58173"/>
        <dbReference type="ChEBI" id="CHEBI:456216"/>
        <dbReference type="EC" id="6.3.2.2"/>
    </reaction>
</comment>
<comment type="similarity">
    <text evidence="4">Belongs to the glutamate--cysteine ligase type 2 family. YbdK subfamily.</text>
</comment>